<dbReference type="Proteomes" id="UP000095605">
    <property type="component" value="Unassembled WGS sequence"/>
</dbReference>
<keyword evidence="5 10" id="KW-0547">Nucleotide-binding</keyword>
<dbReference type="GO" id="GO:0004825">
    <property type="term" value="F:methionine-tRNA ligase activity"/>
    <property type="evidence" value="ECO:0007669"/>
    <property type="project" value="UniProtKB-EC"/>
</dbReference>
<dbReference type="EC" id="6.1.1.10" evidence="3"/>
<evidence type="ECO:0000256" key="8">
    <source>
        <dbReference type="ARBA" id="ARBA00023146"/>
    </source>
</evidence>
<evidence type="ECO:0000256" key="5">
    <source>
        <dbReference type="ARBA" id="ARBA00022741"/>
    </source>
</evidence>
<protein>
    <recommendedName>
        <fullName evidence="3">methionine--tRNA ligase</fullName>
        <ecNumber evidence="3">6.1.1.10</ecNumber>
    </recommendedName>
    <alternativeName>
        <fullName evidence="9">Methionyl-tRNA synthetase</fullName>
    </alternativeName>
</protein>
<keyword evidence="4 10" id="KW-0436">Ligase</keyword>
<dbReference type="CDD" id="cd00814">
    <property type="entry name" value="MetRS_core"/>
    <property type="match status" value="1"/>
</dbReference>
<dbReference type="GO" id="GO:0006431">
    <property type="term" value="P:methionyl-tRNA aminoacylation"/>
    <property type="evidence" value="ECO:0007669"/>
    <property type="project" value="InterPro"/>
</dbReference>
<dbReference type="InterPro" id="IPR001412">
    <property type="entry name" value="aa-tRNA-synth_I_CS"/>
</dbReference>
<keyword evidence="8 10" id="KW-0030">Aminoacyl-tRNA synthetase</keyword>
<evidence type="ECO:0000256" key="2">
    <source>
        <dbReference type="ARBA" id="ARBA00005594"/>
    </source>
</evidence>
<dbReference type="PANTHER" id="PTHR43326">
    <property type="entry name" value="METHIONYL-TRNA SYNTHETASE"/>
    <property type="match status" value="1"/>
</dbReference>
<dbReference type="InterPro" id="IPR023457">
    <property type="entry name" value="Met-tRNA_synth_2"/>
</dbReference>
<dbReference type="SUPFAM" id="SSF47323">
    <property type="entry name" value="Anticodon-binding domain of a subclass of class I aminoacyl-tRNA synthetases"/>
    <property type="match status" value="1"/>
</dbReference>
<dbReference type="InterPro" id="IPR009080">
    <property type="entry name" value="tRNAsynth_Ia_anticodon-bd"/>
</dbReference>
<evidence type="ECO:0000259" key="12">
    <source>
        <dbReference type="Pfam" id="PF19303"/>
    </source>
</evidence>
<evidence type="ECO:0000256" key="4">
    <source>
        <dbReference type="ARBA" id="ARBA00022598"/>
    </source>
</evidence>
<evidence type="ECO:0000256" key="9">
    <source>
        <dbReference type="ARBA" id="ARBA00030904"/>
    </source>
</evidence>
<keyword evidence="6 10" id="KW-0067">ATP-binding</keyword>
<dbReference type="InterPro" id="IPR015413">
    <property type="entry name" value="Methionyl/Leucyl_tRNA_Synth"/>
</dbReference>
<evidence type="ECO:0000256" key="7">
    <source>
        <dbReference type="ARBA" id="ARBA00022917"/>
    </source>
</evidence>
<dbReference type="OrthoDB" id="24670at2759"/>
<dbReference type="Pfam" id="PF09334">
    <property type="entry name" value="tRNA-synt_1g"/>
    <property type="match status" value="1"/>
</dbReference>
<dbReference type="Gene3D" id="2.170.220.10">
    <property type="match status" value="1"/>
</dbReference>
<dbReference type="NCBIfam" id="TIGR00398">
    <property type="entry name" value="metG"/>
    <property type="match status" value="1"/>
</dbReference>
<dbReference type="PROSITE" id="PS00178">
    <property type="entry name" value="AA_TRNA_LIGASE_I"/>
    <property type="match status" value="1"/>
</dbReference>
<reference evidence="14" key="1">
    <citation type="journal article" date="2016" name="Genome Announc.">
        <title>Genome sequences of three species of Hanseniaspora isolated from spontaneous wine fermentations.</title>
        <authorList>
            <person name="Sternes P.R."/>
            <person name="Lee D."/>
            <person name="Kutyna D.R."/>
            <person name="Borneman A.R."/>
        </authorList>
    </citation>
    <scope>NUCLEOTIDE SEQUENCE [LARGE SCALE GENOMIC DNA]</scope>
    <source>
        <strain evidence="14">AWRI3578</strain>
    </source>
</reference>
<dbReference type="InterPro" id="IPR014729">
    <property type="entry name" value="Rossmann-like_a/b/a_fold"/>
</dbReference>
<accession>A0A1E5RX80</accession>
<name>A0A1E5RX80_9ASCO</name>
<evidence type="ECO:0000256" key="1">
    <source>
        <dbReference type="ARBA" id="ARBA00004496"/>
    </source>
</evidence>
<keyword evidence="14" id="KW-1185">Reference proteome</keyword>
<dbReference type="GO" id="GO:0005737">
    <property type="term" value="C:cytoplasm"/>
    <property type="evidence" value="ECO:0007669"/>
    <property type="project" value="UniProtKB-SubCell"/>
</dbReference>
<evidence type="ECO:0000259" key="11">
    <source>
        <dbReference type="Pfam" id="PF09334"/>
    </source>
</evidence>
<dbReference type="AlphaFoldDB" id="A0A1E5RX80"/>
<organism evidence="13 14">
    <name type="scientific">Hanseniaspora opuntiae</name>
    <dbReference type="NCBI Taxonomy" id="211096"/>
    <lineage>
        <taxon>Eukaryota</taxon>
        <taxon>Fungi</taxon>
        <taxon>Dikarya</taxon>
        <taxon>Ascomycota</taxon>
        <taxon>Saccharomycotina</taxon>
        <taxon>Saccharomycetes</taxon>
        <taxon>Saccharomycodales</taxon>
        <taxon>Saccharomycodaceae</taxon>
        <taxon>Hanseniaspora</taxon>
    </lineage>
</organism>
<dbReference type="GO" id="GO:0005524">
    <property type="term" value="F:ATP binding"/>
    <property type="evidence" value="ECO:0007669"/>
    <property type="project" value="UniProtKB-KW"/>
</dbReference>
<proteinExistence type="inferred from homology"/>
<dbReference type="SUPFAM" id="SSF52374">
    <property type="entry name" value="Nucleotidylyl transferase"/>
    <property type="match status" value="1"/>
</dbReference>
<evidence type="ECO:0000256" key="6">
    <source>
        <dbReference type="ARBA" id="ARBA00022840"/>
    </source>
</evidence>
<evidence type="ECO:0000313" key="13">
    <source>
        <dbReference type="EMBL" id="OEJ91524.1"/>
    </source>
</evidence>
<comment type="similarity">
    <text evidence="2 10">Belongs to the class-I aminoacyl-tRNA synthetase family.</text>
</comment>
<comment type="caution">
    <text evidence="13">The sequence shown here is derived from an EMBL/GenBank/DDBJ whole genome shotgun (WGS) entry which is preliminary data.</text>
</comment>
<evidence type="ECO:0000313" key="14">
    <source>
        <dbReference type="Proteomes" id="UP000095605"/>
    </source>
</evidence>
<feature type="domain" description="Methionyl-tRNA synthetase anticodon-binding" evidence="12">
    <location>
        <begin position="442"/>
        <end position="531"/>
    </location>
</feature>
<dbReference type="Pfam" id="PF19303">
    <property type="entry name" value="Anticodon_3"/>
    <property type="match status" value="1"/>
</dbReference>
<dbReference type="EMBL" id="LPNL01000002">
    <property type="protein sequence ID" value="OEJ91524.1"/>
    <property type="molecule type" value="Genomic_DNA"/>
</dbReference>
<evidence type="ECO:0000256" key="3">
    <source>
        <dbReference type="ARBA" id="ARBA00012838"/>
    </source>
</evidence>
<keyword evidence="7 10" id="KW-0648">Protein biosynthesis</keyword>
<dbReference type="InterPro" id="IPR033911">
    <property type="entry name" value="MetRS_core"/>
</dbReference>
<comment type="subcellular location">
    <subcellularLocation>
        <location evidence="1">Cytoplasm</location>
    </subcellularLocation>
</comment>
<dbReference type="InterPro" id="IPR041872">
    <property type="entry name" value="Anticodon_Met"/>
</dbReference>
<feature type="domain" description="Methionyl/Leucyl tRNA synthetase" evidence="11">
    <location>
        <begin position="5"/>
        <end position="390"/>
    </location>
</feature>
<dbReference type="Gene3D" id="1.10.730.10">
    <property type="entry name" value="Isoleucyl-tRNA Synthetase, Domain 1"/>
    <property type="match status" value="1"/>
</dbReference>
<evidence type="ECO:0000256" key="10">
    <source>
        <dbReference type="RuleBase" id="RU363039"/>
    </source>
</evidence>
<dbReference type="Gene3D" id="3.40.50.620">
    <property type="entry name" value="HUPs"/>
    <property type="match status" value="1"/>
</dbReference>
<sequence>MKRVHITTPIFYPNAKPHLGHFYTSVLCDVQNRYSKLGKFNNTKNITKFTTGTDEHGMKIQNAALKANLDTQKFVDNLSLTFKELCSKSNIQYDRFIRTTDSDHVIEVQNLWNMCKHDIFLDDHAGWYSISDETFYPAIHVRELINGKLVPLDSAVDYSTADASRTFINTETNNNVIFFKEKNYFFDLKKYKDKLIDHIIKNPEFIQPSNYRTNLLNTLKSEQLMPLSVSRPTKRLEWAIKVPNDSSQSVYVWFDALCNYMTSIGSLNKIKDTSSTESEFLRNTTHVIGKDIMKFHCIYWPMFLMSAGLPLPKSVFVHGHWVNDGVKMSKSLGNVVDPLEYIEKYGSDSLRLAVLSHSNLTEDNNFSDSYVSESRNTVLVNKLCNLISRSSKKFNPKPAVEFWQPIFKENQGRITEDLYESFDGHFKDSETIKIALKDIEYNVNWLVNHYETSMEKFEYQKVIGCLINLLNSGNSLFQNAEPWTIKDTNLLKQRDLVLFLSLEVARIFCVYASPIVPEITSNVLKALEVPESETLDISFGKLGAGSVYSKQSKKGVSLLTRVNDEE</sequence>
<dbReference type="PRINTS" id="PR01041">
    <property type="entry name" value="TRNASYNTHMET"/>
</dbReference>
<gene>
    <name evidence="13" type="ORF">AWRI3578_g340</name>
</gene>
<dbReference type="InterPro" id="IPR014758">
    <property type="entry name" value="Met-tRNA_synth"/>
</dbReference>
<dbReference type="PANTHER" id="PTHR43326:SF1">
    <property type="entry name" value="METHIONINE--TRNA LIGASE, MITOCHONDRIAL"/>
    <property type="match status" value="1"/>
</dbReference>